<dbReference type="RefSeq" id="WP_184475970.1">
    <property type="nucleotide sequence ID" value="NZ_JACHOV010000009.1"/>
</dbReference>
<evidence type="ECO:0000256" key="1">
    <source>
        <dbReference type="ARBA" id="ARBA00023002"/>
    </source>
</evidence>
<evidence type="ECO:0000259" key="2">
    <source>
        <dbReference type="Pfam" id="PF03807"/>
    </source>
</evidence>
<dbReference type="AlphaFoldDB" id="A0A840HXS5"/>
<evidence type="ECO:0000313" key="3">
    <source>
        <dbReference type="EMBL" id="MBB4642194.1"/>
    </source>
</evidence>
<dbReference type="PANTHER" id="PTHR14239">
    <property type="entry name" value="DUDULIN-RELATED"/>
    <property type="match status" value="1"/>
</dbReference>
<sequence length="252" mass="26608">MKIGMIGVGKIGGILAKKYAAAGHEVTISNSRGADSLTDLAAELGARAGSIAEAVDGADVVFISIPQMNIPALPADLFSKAGDDLVIVDTGNYMPHRDPPIEEIEAGEVESVWVSRHLGHPVIKAYNSILAESLRDEGRPAATPGRIALPVAGDDPRAKRTIMDLVDLSGFDPFDAGALAESWRQQPGTAAYCTDLTLAELPNALAAANRAAAPAIRDAFTKELLEGWETAKPGDRVKIIRRYHANDSVPPV</sequence>
<accession>A0A840HXS5</accession>
<gene>
    <name evidence="3" type="ORF">HNQ99_002516</name>
</gene>
<protein>
    <recommendedName>
        <fullName evidence="2">Pyrroline-5-carboxylate reductase catalytic N-terminal domain-containing protein</fullName>
    </recommendedName>
</protein>
<dbReference type="Gene3D" id="3.40.50.720">
    <property type="entry name" value="NAD(P)-binding Rossmann-like Domain"/>
    <property type="match status" value="1"/>
</dbReference>
<comment type="caution">
    <text evidence="3">The sequence shown here is derived from an EMBL/GenBank/DDBJ whole genome shotgun (WGS) entry which is preliminary data.</text>
</comment>
<dbReference type="EMBL" id="JACHOV010000009">
    <property type="protein sequence ID" value="MBB4642194.1"/>
    <property type="molecule type" value="Genomic_DNA"/>
</dbReference>
<keyword evidence="4" id="KW-1185">Reference proteome</keyword>
<dbReference type="SUPFAM" id="SSF51735">
    <property type="entry name" value="NAD(P)-binding Rossmann-fold domains"/>
    <property type="match status" value="1"/>
</dbReference>
<dbReference type="InterPro" id="IPR051267">
    <property type="entry name" value="STEAP_metalloreductase"/>
</dbReference>
<keyword evidence="1" id="KW-0560">Oxidoreductase</keyword>
<dbReference type="GO" id="GO:0016491">
    <property type="term" value="F:oxidoreductase activity"/>
    <property type="evidence" value="ECO:0007669"/>
    <property type="project" value="UniProtKB-KW"/>
</dbReference>
<name>A0A840HXS5_9SPHN</name>
<evidence type="ECO:0000313" key="4">
    <source>
        <dbReference type="Proteomes" id="UP000575068"/>
    </source>
</evidence>
<reference evidence="3 4" key="1">
    <citation type="submission" date="2020-08" db="EMBL/GenBank/DDBJ databases">
        <title>Genomic Encyclopedia of Type Strains, Phase IV (KMG-IV): sequencing the most valuable type-strain genomes for metagenomic binning, comparative biology and taxonomic classification.</title>
        <authorList>
            <person name="Goeker M."/>
        </authorList>
    </citation>
    <scope>NUCLEOTIDE SEQUENCE [LARGE SCALE GENOMIC DNA]</scope>
    <source>
        <strain evidence="3 4">DSM 7465</strain>
    </source>
</reference>
<dbReference type="InterPro" id="IPR036291">
    <property type="entry name" value="NAD(P)-bd_dom_sf"/>
</dbReference>
<feature type="domain" description="Pyrroline-5-carboxylate reductase catalytic N-terminal" evidence="2">
    <location>
        <begin position="2"/>
        <end position="93"/>
    </location>
</feature>
<dbReference type="Pfam" id="PF03807">
    <property type="entry name" value="F420_oxidored"/>
    <property type="match status" value="1"/>
</dbReference>
<dbReference type="InterPro" id="IPR028939">
    <property type="entry name" value="P5C_Rdtase_cat_N"/>
</dbReference>
<dbReference type="PANTHER" id="PTHR14239:SF10">
    <property type="entry name" value="REDUCTASE"/>
    <property type="match status" value="1"/>
</dbReference>
<proteinExistence type="predicted"/>
<dbReference type="Proteomes" id="UP000575068">
    <property type="component" value="Unassembled WGS sequence"/>
</dbReference>
<organism evidence="3 4">
    <name type="scientific">Rhizorhapis suberifaciens</name>
    <name type="common">corky root of lettuce</name>
    <dbReference type="NCBI Taxonomy" id="13656"/>
    <lineage>
        <taxon>Bacteria</taxon>
        <taxon>Pseudomonadati</taxon>
        <taxon>Pseudomonadota</taxon>
        <taxon>Alphaproteobacteria</taxon>
        <taxon>Sphingomonadales</taxon>
        <taxon>Sphingomonadaceae</taxon>
        <taxon>Rhizorhapis</taxon>
    </lineage>
</organism>